<dbReference type="SFLD" id="SFLDG01140">
    <property type="entry name" value="C2.B:_Phosphomannomutase_and_P"/>
    <property type="match status" value="1"/>
</dbReference>
<dbReference type="GO" id="GO:0000287">
    <property type="term" value="F:magnesium ion binding"/>
    <property type="evidence" value="ECO:0007669"/>
    <property type="project" value="TreeGrafter"/>
</dbReference>
<name>A0A1H8YVL4_9LACT</name>
<dbReference type="Gene3D" id="3.30.1240.10">
    <property type="match status" value="1"/>
</dbReference>
<dbReference type="SFLD" id="SFLDG01144">
    <property type="entry name" value="C2.B.4:_PGP_Like"/>
    <property type="match status" value="1"/>
</dbReference>
<dbReference type="SFLD" id="SFLDS00003">
    <property type="entry name" value="Haloacid_Dehalogenase"/>
    <property type="match status" value="1"/>
</dbReference>
<dbReference type="AlphaFoldDB" id="A0A1H8YVL4"/>
<dbReference type="InterPro" id="IPR023214">
    <property type="entry name" value="HAD_sf"/>
</dbReference>
<sequence>MYKMLVTDLDDTLLNSDNVISEQNIRAIQQMTSAGFHFVMASGRPLASVYQLAKETGCKEQLSYIIAYNGGVIYDLKREKVVYQQGLNPEDQETLISFLNRSPLASLTYDQQEIVINWKNDYTQIESELTGLPCRYDAEFFEQLNDVLPKMMGVGDPKIVQQIYQDYSGRFGQATRLTISKPFYLEIVHQEVSKGRAIEEIAQLLNLELSEIIGMGDSYNDLEMLQTSGKAVVVENGHPELKKIAAEIAPSNNHNGVAYIIKKYFIKD</sequence>
<evidence type="ECO:0000313" key="1">
    <source>
        <dbReference type="EMBL" id="SEP56166.1"/>
    </source>
</evidence>
<dbReference type="NCBIfam" id="TIGR00099">
    <property type="entry name" value="Cof-subfamily"/>
    <property type="match status" value="1"/>
</dbReference>
<dbReference type="GO" id="GO:0016791">
    <property type="term" value="F:phosphatase activity"/>
    <property type="evidence" value="ECO:0007669"/>
    <property type="project" value="TreeGrafter"/>
</dbReference>
<dbReference type="InterPro" id="IPR000150">
    <property type="entry name" value="Cof"/>
</dbReference>
<evidence type="ECO:0000313" key="2">
    <source>
        <dbReference type="Proteomes" id="UP000198833"/>
    </source>
</evidence>
<dbReference type="PANTHER" id="PTHR10000">
    <property type="entry name" value="PHOSPHOSERINE PHOSPHATASE"/>
    <property type="match status" value="1"/>
</dbReference>
<keyword evidence="2" id="KW-1185">Reference proteome</keyword>
<reference evidence="1 2" key="1">
    <citation type="submission" date="2016-10" db="EMBL/GenBank/DDBJ databases">
        <authorList>
            <person name="de Groot N.N."/>
        </authorList>
    </citation>
    <scope>NUCLEOTIDE SEQUENCE [LARGE SCALE GENOMIC DNA]</scope>
    <source>
        <strain evidence="1 2">DSM 15695</strain>
    </source>
</reference>
<organism evidence="1 2">
    <name type="scientific">Ignavigranum ruoffiae</name>
    <dbReference type="NCBI Taxonomy" id="89093"/>
    <lineage>
        <taxon>Bacteria</taxon>
        <taxon>Bacillati</taxon>
        <taxon>Bacillota</taxon>
        <taxon>Bacilli</taxon>
        <taxon>Lactobacillales</taxon>
        <taxon>Aerococcaceae</taxon>
        <taxon>Ignavigranum</taxon>
    </lineage>
</organism>
<evidence type="ECO:0008006" key="3">
    <source>
        <dbReference type="Google" id="ProtNLM"/>
    </source>
</evidence>
<dbReference type="CDD" id="cd07516">
    <property type="entry name" value="HAD_Pase"/>
    <property type="match status" value="1"/>
</dbReference>
<protein>
    <recommendedName>
        <fullName evidence="3">Cof subfamily of IIB subfamily of haloacid dehalogenase superfamily/HAD-superfamily hydrolase, subfamily IIB</fullName>
    </recommendedName>
</protein>
<dbReference type="PANTHER" id="PTHR10000:SF8">
    <property type="entry name" value="HAD SUPERFAMILY HYDROLASE-LIKE, TYPE 3"/>
    <property type="match status" value="1"/>
</dbReference>
<dbReference type="STRING" id="89093.SAMN04488558_10131"/>
<accession>A0A1H8YVL4</accession>
<proteinExistence type="predicted"/>
<dbReference type="Gene3D" id="3.40.50.1000">
    <property type="entry name" value="HAD superfamily/HAD-like"/>
    <property type="match status" value="1"/>
</dbReference>
<dbReference type="EMBL" id="FOEN01000001">
    <property type="protein sequence ID" value="SEP56166.1"/>
    <property type="molecule type" value="Genomic_DNA"/>
</dbReference>
<dbReference type="SUPFAM" id="SSF56784">
    <property type="entry name" value="HAD-like"/>
    <property type="match status" value="1"/>
</dbReference>
<dbReference type="Pfam" id="PF08282">
    <property type="entry name" value="Hydrolase_3"/>
    <property type="match status" value="1"/>
</dbReference>
<dbReference type="OrthoDB" id="9790031at2"/>
<dbReference type="Proteomes" id="UP000198833">
    <property type="component" value="Unassembled WGS sequence"/>
</dbReference>
<dbReference type="InterPro" id="IPR036412">
    <property type="entry name" value="HAD-like_sf"/>
</dbReference>
<dbReference type="NCBIfam" id="TIGR01484">
    <property type="entry name" value="HAD-SF-IIB"/>
    <property type="match status" value="1"/>
</dbReference>
<dbReference type="InterPro" id="IPR006379">
    <property type="entry name" value="HAD-SF_hydro_IIB"/>
</dbReference>
<dbReference type="GO" id="GO:0005829">
    <property type="term" value="C:cytosol"/>
    <property type="evidence" value="ECO:0007669"/>
    <property type="project" value="TreeGrafter"/>
</dbReference>
<gene>
    <name evidence="1" type="ORF">SAMN04488558_10131</name>
</gene>